<gene>
    <name evidence="4" type="ORF">SAMN04487946_102238</name>
</gene>
<dbReference type="InterPro" id="IPR046342">
    <property type="entry name" value="CBS_dom_sf"/>
</dbReference>
<keyword evidence="1 2" id="KW-0129">CBS domain</keyword>
<dbReference type="Pfam" id="PF00571">
    <property type="entry name" value="CBS"/>
    <property type="match status" value="2"/>
</dbReference>
<dbReference type="EMBL" id="FNPB01000002">
    <property type="protein sequence ID" value="SDX77234.1"/>
    <property type="molecule type" value="Genomic_DNA"/>
</dbReference>
<reference evidence="5" key="1">
    <citation type="submission" date="2016-10" db="EMBL/GenBank/DDBJ databases">
        <authorList>
            <person name="Varghese N."/>
            <person name="Submissions S."/>
        </authorList>
    </citation>
    <scope>NUCLEOTIDE SEQUENCE [LARGE SCALE GENOMIC DNA]</scope>
    <source>
        <strain evidence="5">CGMCC 1.10118</strain>
    </source>
</reference>
<sequence length="132" mass="14132">MDDIFVARVMSSPVQTVTPDTLVEDAAKKMLDEEIGSVVVVDDGHLVGILTNTDFVRIVAERRPKDQTPVSEYMSDTAVTTTAQVPIAQVAESMIEHGIHHVPVVDDGGAVIGMVTTTDLASYVSELQPARA</sequence>
<dbReference type="PROSITE" id="PS51371">
    <property type="entry name" value="CBS"/>
    <property type="match status" value="2"/>
</dbReference>
<dbReference type="SMART" id="SM00116">
    <property type="entry name" value="CBS"/>
    <property type="match status" value="2"/>
</dbReference>
<proteinExistence type="predicted"/>
<keyword evidence="5" id="KW-1185">Reference proteome</keyword>
<organism evidence="4 5">
    <name type="scientific">Halobellus clavatus</name>
    <dbReference type="NCBI Taxonomy" id="660517"/>
    <lineage>
        <taxon>Archaea</taxon>
        <taxon>Methanobacteriati</taxon>
        <taxon>Methanobacteriota</taxon>
        <taxon>Stenosarchaea group</taxon>
        <taxon>Halobacteria</taxon>
        <taxon>Halobacteriales</taxon>
        <taxon>Haloferacaceae</taxon>
        <taxon>Halobellus</taxon>
    </lineage>
</organism>
<dbReference type="SUPFAM" id="SSF54631">
    <property type="entry name" value="CBS-domain pair"/>
    <property type="match status" value="1"/>
</dbReference>
<dbReference type="PANTHER" id="PTHR43080">
    <property type="entry name" value="CBS DOMAIN-CONTAINING PROTEIN CBSX3, MITOCHONDRIAL"/>
    <property type="match status" value="1"/>
</dbReference>
<protein>
    <submittedName>
        <fullName evidence="4">CBS domain-containing protein</fullName>
    </submittedName>
</protein>
<evidence type="ECO:0000313" key="4">
    <source>
        <dbReference type="EMBL" id="SDX77234.1"/>
    </source>
</evidence>
<dbReference type="Proteomes" id="UP000199170">
    <property type="component" value="Unassembled WGS sequence"/>
</dbReference>
<accession>A0A1H3EH33</accession>
<dbReference type="AlphaFoldDB" id="A0A1H3EH33"/>
<feature type="domain" description="CBS" evidence="3">
    <location>
        <begin position="74"/>
        <end position="132"/>
    </location>
</feature>
<name>A0A1H3EH33_9EURY</name>
<evidence type="ECO:0000313" key="5">
    <source>
        <dbReference type="Proteomes" id="UP000199170"/>
    </source>
</evidence>
<dbReference type="CDD" id="cd09836">
    <property type="entry name" value="CBS_pair_arch"/>
    <property type="match status" value="1"/>
</dbReference>
<dbReference type="STRING" id="660517.SAMN04487946_102238"/>
<dbReference type="Gene3D" id="3.10.580.10">
    <property type="entry name" value="CBS-domain"/>
    <property type="match status" value="1"/>
</dbReference>
<feature type="domain" description="CBS" evidence="3">
    <location>
        <begin position="10"/>
        <end position="65"/>
    </location>
</feature>
<evidence type="ECO:0000259" key="3">
    <source>
        <dbReference type="PROSITE" id="PS51371"/>
    </source>
</evidence>
<dbReference type="PANTHER" id="PTHR43080:SF2">
    <property type="entry name" value="CBS DOMAIN-CONTAINING PROTEIN"/>
    <property type="match status" value="1"/>
</dbReference>
<dbReference type="RefSeq" id="WP_089765698.1">
    <property type="nucleotide sequence ID" value="NZ_FNPB01000002.1"/>
</dbReference>
<dbReference type="InterPro" id="IPR000644">
    <property type="entry name" value="CBS_dom"/>
</dbReference>
<dbReference type="InterPro" id="IPR051257">
    <property type="entry name" value="Diverse_CBS-Domain"/>
</dbReference>
<evidence type="ECO:0000256" key="1">
    <source>
        <dbReference type="ARBA" id="ARBA00023122"/>
    </source>
</evidence>
<evidence type="ECO:0000256" key="2">
    <source>
        <dbReference type="PROSITE-ProRule" id="PRU00703"/>
    </source>
</evidence>
<dbReference type="OrthoDB" id="8919at2157"/>